<dbReference type="Proteomes" id="UP000320533">
    <property type="component" value="Chromosome"/>
</dbReference>
<protein>
    <submittedName>
        <fullName evidence="3">DUF6266 family protein</fullName>
    </submittedName>
</protein>
<dbReference type="InterPro" id="IPR046233">
    <property type="entry name" value="DUF6266"/>
</dbReference>
<gene>
    <name evidence="2" type="ORF">Bun01g_05820</name>
    <name evidence="3" type="ORF">POY80_05070</name>
</gene>
<dbReference type="EMBL" id="JAQNQY010000004">
    <property type="protein sequence ID" value="MDC1751814.1"/>
    <property type="molecule type" value="Genomic_DNA"/>
</dbReference>
<dbReference type="AlphaFoldDB" id="A0A4Y1VCZ5"/>
<reference evidence="2 4" key="1">
    <citation type="submission" date="2019-06" db="EMBL/GenBank/DDBJ databases">
        <title>Complete genome sequence of Bacteroides uniformis NBRC 113350.</title>
        <authorList>
            <person name="Miura T."/>
            <person name="Furukawa M."/>
            <person name="Shimamura M."/>
            <person name="Ohyama Y."/>
            <person name="Yamazoe A."/>
            <person name="Kawasaki H."/>
        </authorList>
    </citation>
    <scope>NUCLEOTIDE SEQUENCE [LARGE SCALE GENOMIC DNA]</scope>
    <source>
        <strain evidence="2 4">NBRC 113350</strain>
    </source>
</reference>
<evidence type="ECO:0000313" key="2">
    <source>
        <dbReference type="EMBL" id="BBK86212.1"/>
    </source>
</evidence>
<dbReference type="Proteomes" id="UP001218502">
    <property type="component" value="Unassembled WGS sequence"/>
</dbReference>
<organism evidence="2 4">
    <name type="scientific">Bacteroides uniformis</name>
    <dbReference type="NCBI Taxonomy" id="820"/>
    <lineage>
        <taxon>Bacteria</taxon>
        <taxon>Pseudomonadati</taxon>
        <taxon>Bacteroidota</taxon>
        <taxon>Bacteroidia</taxon>
        <taxon>Bacteroidales</taxon>
        <taxon>Bacteroidaceae</taxon>
        <taxon>Bacteroides</taxon>
    </lineage>
</organism>
<dbReference type="Pfam" id="PF19781">
    <property type="entry name" value="DUF6266"/>
    <property type="match status" value="1"/>
</dbReference>
<reference evidence="3" key="2">
    <citation type="submission" date="2022-10" db="EMBL/GenBank/DDBJ databases">
        <title>Human gut microbiome strain richness.</title>
        <authorList>
            <person name="Chen-Liaw A."/>
        </authorList>
    </citation>
    <scope>NUCLEOTIDE SEQUENCE</scope>
    <source>
        <strain evidence="3">A1_m1001262Bd0_191120</strain>
    </source>
</reference>
<sequence length="240" mass="25389">MGTIKQGILGGFSGRVGTVVGSTWKSVHYMRALAVSVNNPNTEKQQSQRNKFSTALNFLKTMTPFVRIGYKNYTKDQSAFNAAMSYILKNATTGDGANAAIDYNKALVARGSLATAVNATVTVESGKASYTWTDNSGAGDARATDSAMLLAYNKNKKEAVYKVDSATRSETKAELALPTNWSDDALAVYLSFYSTDSRNVANSICLKNDAFSGEPDNVNPDQGGSGSGGSDGDQGENPLG</sequence>
<evidence type="ECO:0000256" key="1">
    <source>
        <dbReference type="SAM" id="MobiDB-lite"/>
    </source>
</evidence>
<evidence type="ECO:0000313" key="4">
    <source>
        <dbReference type="Proteomes" id="UP000320533"/>
    </source>
</evidence>
<feature type="region of interest" description="Disordered" evidence="1">
    <location>
        <begin position="209"/>
        <end position="240"/>
    </location>
</feature>
<name>A0A4Y1VCZ5_BACUN</name>
<accession>A0A4Y1VCZ5</accession>
<dbReference type="RefSeq" id="WP_141981324.1">
    <property type="nucleotide sequence ID" value="NZ_AP019724.1"/>
</dbReference>
<dbReference type="EMBL" id="AP019724">
    <property type="protein sequence ID" value="BBK86212.1"/>
    <property type="molecule type" value="Genomic_DNA"/>
</dbReference>
<dbReference type="KEGG" id="bun:Bun01g_05820"/>
<evidence type="ECO:0000313" key="3">
    <source>
        <dbReference type="EMBL" id="MDC1751814.1"/>
    </source>
</evidence>
<feature type="compositionally biased region" description="Gly residues" evidence="1">
    <location>
        <begin position="223"/>
        <end position="232"/>
    </location>
</feature>
<proteinExistence type="predicted"/>